<reference evidence="3" key="1">
    <citation type="submission" date="2020-10" db="EMBL/GenBank/DDBJ databases">
        <authorList>
            <person name="Gilroy R."/>
        </authorList>
    </citation>
    <scope>NUCLEOTIDE SEQUENCE</scope>
    <source>
        <strain evidence="3">D3-1215</strain>
    </source>
</reference>
<dbReference type="InterPro" id="IPR024451">
    <property type="entry name" value="TraG_N_Bacteroidetes"/>
</dbReference>
<dbReference type="SUPFAM" id="SSF52540">
    <property type="entry name" value="P-loop containing nucleoside triphosphate hydrolases"/>
    <property type="match status" value="1"/>
</dbReference>
<dbReference type="InterPro" id="IPR022509">
    <property type="entry name" value="Conjugation_ATPase_TraG"/>
</dbReference>
<feature type="domain" description="TraG P-loop" evidence="2">
    <location>
        <begin position="393"/>
        <end position="812"/>
    </location>
</feature>
<organism evidence="3 4">
    <name type="scientific">Candidatus Enterocola intestinipullorum</name>
    <dbReference type="NCBI Taxonomy" id="2840783"/>
    <lineage>
        <taxon>Bacteria</taxon>
        <taxon>Pseudomonadati</taxon>
        <taxon>Bacteroidota</taxon>
        <taxon>Bacteroidia</taxon>
        <taxon>Bacteroidales</taxon>
        <taxon>Candidatus Enterocola</taxon>
    </lineage>
</organism>
<dbReference type="NCBIfam" id="TIGR03783">
    <property type="entry name" value="Bac_Flav_CT_G"/>
    <property type="match status" value="1"/>
</dbReference>
<feature type="domain" description="TraG N-terminal Bacteroidetes" evidence="1">
    <location>
        <begin position="2"/>
        <end position="40"/>
    </location>
</feature>
<gene>
    <name evidence="3" type="primary">traG</name>
    <name evidence="3" type="ORF">IAC32_06145</name>
</gene>
<dbReference type="Pfam" id="PF19044">
    <property type="entry name" value="P-loop_TraG"/>
    <property type="match status" value="1"/>
</dbReference>
<dbReference type="PANTHER" id="PTHR38467">
    <property type="match status" value="1"/>
</dbReference>
<dbReference type="InterPro" id="IPR053155">
    <property type="entry name" value="F-pilin_assembly_TraC"/>
</dbReference>
<dbReference type="Pfam" id="PF12991">
    <property type="entry name" value="DUF3875"/>
    <property type="match status" value="1"/>
</dbReference>
<protein>
    <submittedName>
        <fullName evidence="3">TraG family conjugative transposon ATPase</fullName>
    </submittedName>
</protein>
<accession>A0A9D9EI04</accession>
<dbReference type="PANTHER" id="PTHR38467:SF1">
    <property type="entry name" value="CONJUGATIVE TRANSFER: ASSEMBLY"/>
    <property type="match status" value="1"/>
</dbReference>
<proteinExistence type="predicted"/>
<name>A0A9D9EI04_9BACT</name>
<reference evidence="3" key="2">
    <citation type="journal article" date="2021" name="PeerJ">
        <title>Extensive microbial diversity within the chicken gut microbiome revealed by metagenomics and culture.</title>
        <authorList>
            <person name="Gilroy R."/>
            <person name="Ravi A."/>
            <person name="Getino M."/>
            <person name="Pursley I."/>
            <person name="Horton D.L."/>
            <person name="Alikhan N.F."/>
            <person name="Baker D."/>
            <person name="Gharbi K."/>
            <person name="Hall N."/>
            <person name="Watson M."/>
            <person name="Adriaenssens E.M."/>
            <person name="Foster-Nyarko E."/>
            <person name="Jarju S."/>
            <person name="Secka A."/>
            <person name="Antonio M."/>
            <person name="Oren A."/>
            <person name="Chaudhuri R.R."/>
            <person name="La Ragione R."/>
            <person name="Hildebrand F."/>
            <person name="Pallen M.J."/>
        </authorList>
    </citation>
    <scope>NUCLEOTIDE SEQUENCE</scope>
    <source>
        <strain evidence="3">D3-1215</strain>
    </source>
</reference>
<evidence type="ECO:0000313" key="4">
    <source>
        <dbReference type="Proteomes" id="UP000823637"/>
    </source>
</evidence>
<comment type="caution">
    <text evidence="3">The sequence shown here is derived from an EMBL/GenBank/DDBJ whole genome shotgun (WGS) entry which is preliminary data.</text>
</comment>
<dbReference type="Gene3D" id="3.40.50.300">
    <property type="entry name" value="P-loop containing nucleotide triphosphate hydrolases"/>
    <property type="match status" value="1"/>
</dbReference>
<dbReference type="InterPro" id="IPR043964">
    <property type="entry name" value="P-loop_TraG"/>
</dbReference>
<evidence type="ECO:0000259" key="1">
    <source>
        <dbReference type="Pfam" id="PF12991"/>
    </source>
</evidence>
<dbReference type="Proteomes" id="UP000823637">
    <property type="component" value="Unassembled WGS sequence"/>
</dbReference>
<dbReference type="Gene3D" id="1.10.8.730">
    <property type="match status" value="1"/>
</dbReference>
<sequence>MLAYEDDFLISKSGDATMLFELQLPEVFSLGRENFDNLHSAWMRAMKCLPDYSIVHKQDFFTDDKVDFDKTCGGSFLNRASDNHFRGRKFLRHRSYLYLTLSCRKNMSSDSSGSILCRSRVVPQELCDIQRIKSFKDSARQFCDILSENGVVCRALTREETIGSKDCFGLVEHYLCLDFSTKAVLPDMLCKEKDFIAGDNYVSCYSISELDNLPMQVSTFCRHDKLSSESTYFPVSYAFPLGLELPFAHIYNQYFFLDSHKEVTAAIEKRGREQQSLSGISRENAINKQFNDQYLNEAVIYARRSVRAAANIILWDKNYLRLQKKNSKVGSVMANMDCSVNKTEGIVPQIFWGGIPGAASQFPSDMTFLTFLEQACCFILNETLPKSKDDGFGIRLCDRIFGTPLKVDISDYPREKGWIDNRNKFILGPSGSGKSFFTNHLTRQYYEQGAHVLIVDVGDSYQGLCKLINEETHGQDGVYFTYTEEKPISFNPFFVADRIYTVEKREQLASLIFCLWKNENELITKAEETHIATAINGYIESFAGSEAMPSFNGFYEFLSGEFRDHVEKAGVDKANFDLSNLLQVLRPYYKGGMYDFLLNATENPDLLHKRFIVFEIDNIKDHKTLFPVVTLILMDTFISKMRHPSLSCTRKMILIEEAWKAISKNGTAEFIKYLYKTVRKHFGEAMVVTQEVDDIVGNEIVKSAIISNADCKILLDQRKYANRFDEIRQILALSEKETAIALSVNRDLRIDGRSPYKEVFISLNGNYTAVYGVEVSREEYLAYTTEKKEKARLMQTEKQTGSMIEAIRSCAAN</sequence>
<dbReference type="EMBL" id="JADIMR010000091">
    <property type="protein sequence ID" value="MBO8447308.1"/>
    <property type="molecule type" value="Genomic_DNA"/>
</dbReference>
<evidence type="ECO:0000259" key="2">
    <source>
        <dbReference type="Pfam" id="PF19044"/>
    </source>
</evidence>
<dbReference type="AlphaFoldDB" id="A0A9D9EI04"/>
<dbReference type="InterPro" id="IPR027417">
    <property type="entry name" value="P-loop_NTPase"/>
</dbReference>
<evidence type="ECO:0000313" key="3">
    <source>
        <dbReference type="EMBL" id="MBO8447308.1"/>
    </source>
</evidence>